<comment type="subcellular location">
    <subcellularLocation>
        <location evidence="1">Membrane</location>
        <topology evidence="1">Single-pass membrane protein</topology>
    </subcellularLocation>
</comment>
<proteinExistence type="predicted"/>
<evidence type="ECO:0008006" key="9">
    <source>
        <dbReference type="Google" id="ProtNLM"/>
    </source>
</evidence>
<evidence type="ECO:0000256" key="5">
    <source>
        <dbReference type="SAM" id="Coils"/>
    </source>
</evidence>
<keyword evidence="3 6" id="KW-1133">Transmembrane helix</keyword>
<protein>
    <recommendedName>
        <fullName evidence="9">Membrane fusion protein biotin-lipoyl like domain-containing protein</fullName>
    </recommendedName>
</protein>
<evidence type="ECO:0000313" key="8">
    <source>
        <dbReference type="Proteomes" id="UP001302349"/>
    </source>
</evidence>
<dbReference type="PANTHER" id="PTHR30386:SF26">
    <property type="entry name" value="TRANSPORT PROTEIN COMB"/>
    <property type="match status" value="1"/>
</dbReference>
<keyword evidence="2 6" id="KW-0812">Transmembrane</keyword>
<sequence>MSIPKQNYYAFYITIVLLAGALLYFSLDYPVRKANLYGVVESPKVRLNHPRKAVILEVNVTPGQKVEKGAVLMRLESQAILDDLQDLAYKEAKLEATSEKELFEFEIEKNELALELEQERTKKEQAIAEIRMAENRDASWLKNFTTAEAKDTTSAAAWKLAIVEQNFEASVSENKLKQSLLLKKRQLQVKAIEASREELLHEKQRLEAEKASLVLLAPASGIVDNVYFMQGQTADGFSDLLSLLPDENKFVRAYITDQTNIVGELSRVVVQSALETDKKTTATYIGSGGVEVLPTMMQQLPVQQSGKEIFFKLDNTKGWLQGEKVMILVP</sequence>
<dbReference type="PANTHER" id="PTHR30386">
    <property type="entry name" value="MEMBRANE FUSION SUBUNIT OF EMRAB-TOLC MULTIDRUG EFFLUX PUMP"/>
    <property type="match status" value="1"/>
</dbReference>
<evidence type="ECO:0000313" key="7">
    <source>
        <dbReference type="EMBL" id="WOK06153.1"/>
    </source>
</evidence>
<keyword evidence="5" id="KW-0175">Coiled coil</keyword>
<dbReference type="RefSeq" id="WP_317488887.1">
    <property type="nucleotide sequence ID" value="NZ_CP136051.1"/>
</dbReference>
<feature type="coiled-coil region" evidence="5">
    <location>
        <begin position="189"/>
        <end position="216"/>
    </location>
</feature>
<dbReference type="EMBL" id="CP136051">
    <property type="protein sequence ID" value="WOK06153.1"/>
    <property type="molecule type" value="Genomic_DNA"/>
</dbReference>
<dbReference type="Proteomes" id="UP001302349">
    <property type="component" value="Chromosome"/>
</dbReference>
<evidence type="ECO:0000256" key="1">
    <source>
        <dbReference type="ARBA" id="ARBA00004167"/>
    </source>
</evidence>
<evidence type="ECO:0000256" key="4">
    <source>
        <dbReference type="ARBA" id="ARBA00023136"/>
    </source>
</evidence>
<dbReference type="Gene3D" id="2.40.50.100">
    <property type="match status" value="1"/>
</dbReference>
<feature type="transmembrane region" description="Helical" evidence="6">
    <location>
        <begin position="7"/>
        <end position="27"/>
    </location>
</feature>
<feature type="coiled-coil region" evidence="5">
    <location>
        <begin position="102"/>
        <end position="136"/>
    </location>
</feature>
<keyword evidence="8" id="KW-1185">Reference proteome</keyword>
<evidence type="ECO:0000256" key="2">
    <source>
        <dbReference type="ARBA" id="ARBA00022692"/>
    </source>
</evidence>
<gene>
    <name evidence="7" type="ORF">RT717_24045</name>
</gene>
<evidence type="ECO:0000256" key="3">
    <source>
        <dbReference type="ARBA" id="ARBA00022989"/>
    </source>
</evidence>
<reference evidence="7 8" key="1">
    <citation type="journal article" date="2023" name="Microbiol. Resour. Announc.">
        <title>Complete Genome Sequence of Imperialibacter roseus strain P4T.</title>
        <authorList>
            <person name="Tizabi D.R."/>
            <person name="Bachvaroff T."/>
            <person name="Hill R.T."/>
        </authorList>
    </citation>
    <scope>NUCLEOTIDE SEQUENCE [LARGE SCALE GENOMIC DNA]</scope>
    <source>
        <strain evidence="7 8">P4T</strain>
    </source>
</reference>
<dbReference type="InterPro" id="IPR050739">
    <property type="entry name" value="MFP"/>
</dbReference>
<name>A0ABZ0IMA2_9BACT</name>
<evidence type="ECO:0000256" key="6">
    <source>
        <dbReference type="SAM" id="Phobius"/>
    </source>
</evidence>
<organism evidence="7 8">
    <name type="scientific">Imperialibacter roseus</name>
    <dbReference type="NCBI Taxonomy" id="1324217"/>
    <lineage>
        <taxon>Bacteria</taxon>
        <taxon>Pseudomonadati</taxon>
        <taxon>Bacteroidota</taxon>
        <taxon>Cytophagia</taxon>
        <taxon>Cytophagales</taxon>
        <taxon>Flammeovirgaceae</taxon>
        <taxon>Imperialibacter</taxon>
    </lineage>
</organism>
<accession>A0ABZ0IMA2</accession>
<keyword evidence="4 6" id="KW-0472">Membrane</keyword>